<dbReference type="Gene3D" id="3.40.50.1390">
    <property type="entry name" value="Resolvase, N-terminal catalytic domain"/>
    <property type="match status" value="1"/>
</dbReference>
<dbReference type="Pfam" id="PF07508">
    <property type="entry name" value="Recombinase"/>
    <property type="match status" value="1"/>
</dbReference>
<evidence type="ECO:0000256" key="1">
    <source>
        <dbReference type="ARBA" id="ARBA00022908"/>
    </source>
</evidence>
<keyword evidence="3" id="KW-0233">DNA recombination</keyword>
<feature type="domain" description="Recombinase" evidence="7">
    <location>
        <begin position="159"/>
        <end position="261"/>
    </location>
</feature>
<organism evidence="8 9">
    <name type="scientific">Eubacterium maltosivorans</name>
    <dbReference type="NCBI Taxonomy" id="2041044"/>
    <lineage>
        <taxon>Bacteria</taxon>
        <taxon>Bacillati</taxon>
        <taxon>Bacillota</taxon>
        <taxon>Clostridia</taxon>
        <taxon>Eubacteriales</taxon>
        <taxon>Eubacteriaceae</taxon>
        <taxon>Eubacterium</taxon>
    </lineage>
</organism>
<dbReference type="PANTHER" id="PTHR30461">
    <property type="entry name" value="DNA-INVERTASE FROM LAMBDOID PROPHAGE"/>
    <property type="match status" value="1"/>
</dbReference>
<accession>A0A4P9C5X2</accession>
<dbReference type="PANTHER" id="PTHR30461:SF23">
    <property type="entry name" value="DNA RECOMBINASE-RELATED"/>
    <property type="match status" value="1"/>
</dbReference>
<dbReference type="CDD" id="cd00338">
    <property type="entry name" value="Ser_Recombinase"/>
    <property type="match status" value="1"/>
</dbReference>
<dbReference type="SUPFAM" id="SSF53041">
    <property type="entry name" value="Resolvase-like"/>
    <property type="match status" value="1"/>
</dbReference>
<reference evidence="8 9" key="1">
    <citation type="submission" date="2018-05" db="EMBL/GenBank/DDBJ databases">
        <title>Genome comparison of Eubacterium sp.</title>
        <authorList>
            <person name="Feng Y."/>
            <person name="Sanchez-Andrea I."/>
            <person name="Stams A.J.M."/>
            <person name="De Vos W.M."/>
        </authorList>
    </citation>
    <scope>NUCLEOTIDE SEQUENCE [LARGE SCALE GENOMIC DNA]</scope>
    <source>
        <strain evidence="8 9">YI</strain>
    </source>
</reference>
<dbReference type="InterPro" id="IPR050639">
    <property type="entry name" value="SSR_resolvase"/>
</dbReference>
<dbReference type="InterPro" id="IPR036162">
    <property type="entry name" value="Resolvase-like_N_sf"/>
</dbReference>
<dbReference type="InterPro" id="IPR025827">
    <property type="entry name" value="Zn_ribbon_recom_dom"/>
</dbReference>
<dbReference type="InterPro" id="IPR011109">
    <property type="entry name" value="DNA_bind_recombinase_dom"/>
</dbReference>
<feature type="domain" description="Resolvase/invertase-type recombinase catalytic" evidence="6">
    <location>
        <begin position="4"/>
        <end position="151"/>
    </location>
</feature>
<feature type="active site" description="O-(5'-phospho-DNA)-serine intermediate" evidence="4 5">
    <location>
        <position position="12"/>
    </location>
</feature>
<evidence type="ECO:0000256" key="2">
    <source>
        <dbReference type="ARBA" id="ARBA00023125"/>
    </source>
</evidence>
<dbReference type="SMART" id="SM00857">
    <property type="entry name" value="Resolvase"/>
    <property type="match status" value="1"/>
</dbReference>
<dbReference type="RefSeq" id="WP_096919563.1">
    <property type="nucleotide sequence ID" value="NZ_CP029487.1"/>
</dbReference>
<dbReference type="GO" id="GO:0015074">
    <property type="term" value="P:DNA integration"/>
    <property type="evidence" value="ECO:0007669"/>
    <property type="project" value="UniProtKB-KW"/>
</dbReference>
<keyword evidence="1" id="KW-0229">DNA integration</keyword>
<sequence>MKKRAGLYIRVSTEEQVDNYSIPEQKRRLEAYCQSHDWAVAEEYIDGGFSGAKLDRPAMQKMIADSKAGNLDVVVSIKLDRLSRSQKDTLHLIEDIFLPYHVDYVSVNESFDTGTSFGRAMVGILSVFAQLEREQILERMHSGMEARAKTGLYHGSKPPYGYTLEKGILKIDPTEAVAVRKVFDLWLKGYSYNKISEIMEETYHGEKAWMHPSAINQLLTNPAYIGKIRFAGNVIDGQHEAIIDEISFKKANLRLETRAANRGRQTTYLLTGVVWCGNCGSRYGINLSTCKGIRYTYYTCSPNRRKKGNEGIRCCGNKPIPTKKLDPLIIEKIKRLAISKDFFEEIQKPDASLSDAIASLESAAAEIDKRIGKLMELYSMDGIPTDTLSQQINTLYAQKKDLESQISEKQSGFKQTYEDYKEVFDKVDYAFESGTIEEQKSIVRSLIKRIDILNQEITITWNFQ</sequence>
<dbReference type="PROSITE" id="PS51736">
    <property type="entry name" value="RECOMBINASES_3"/>
    <property type="match status" value="1"/>
</dbReference>
<evidence type="ECO:0000256" key="5">
    <source>
        <dbReference type="PROSITE-ProRule" id="PRU10137"/>
    </source>
</evidence>
<proteinExistence type="predicted"/>
<dbReference type="InterPro" id="IPR006119">
    <property type="entry name" value="Resolv_N"/>
</dbReference>
<dbReference type="InterPro" id="IPR038109">
    <property type="entry name" value="DNA_bind_recomb_sf"/>
</dbReference>
<keyword evidence="9" id="KW-1185">Reference proteome</keyword>
<dbReference type="GO" id="GO:0000150">
    <property type="term" value="F:DNA strand exchange activity"/>
    <property type="evidence" value="ECO:0007669"/>
    <property type="project" value="InterPro"/>
</dbReference>
<evidence type="ECO:0000313" key="9">
    <source>
        <dbReference type="Proteomes" id="UP000218387"/>
    </source>
</evidence>
<dbReference type="PROSITE" id="PS00397">
    <property type="entry name" value="RECOMBINASES_1"/>
    <property type="match status" value="1"/>
</dbReference>
<dbReference type="InterPro" id="IPR006118">
    <property type="entry name" value="Recombinase_CS"/>
</dbReference>
<dbReference type="Pfam" id="PF00239">
    <property type="entry name" value="Resolvase"/>
    <property type="match status" value="1"/>
</dbReference>
<evidence type="ECO:0000256" key="4">
    <source>
        <dbReference type="PIRSR" id="PIRSR606118-50"/>
    </source>
</evidence>
<evidence type="ECO:0000256" key="3">
    <source>
        <dbReference type="ARBA" id="ARBA00023172"/>
    </source>
</evidence>
<evidence type="ECO:0000313" key="8">
    <source>
        <dbReference type="EMBL" id="QCT70859.1"/>
    </source>
</evidence>
<dbReference type="Pfam" id="PF13408">
    <property type="entry name" value="Zn_ribbon_recom"/>
    <property type="match status" value="1"/>
</dbReference>
<dbReference type="KEGG" id="emt:CPZ25_005785"/>
<dbReference type="Gene3D" id="3.90.1750.20">
    <property type="entry name" value="Putative Large Serine Recombinase, Chain B, Domain 2"/>
    <property type="match status" value="1"/>
</dbReference>
<evidence type="ECO:0000259" key="6">
    <source>
        <dbReference type="PROSITE" id="PS51736"/>
    </source>
</evidence>
<protein>
    <submittedName>
        <fullName evidence="8">Recombinase family protein</fullName>
    </submittedName>
</protein>
<dbReference type="EMBL" id="CP029487">
    <property type="protein sequence ID" value="QCT70859.1"/>
    <property type="molecule type" value="Genomic_DNA"/>
</dbReference>
<evidence type="ECO:0000259" key="7">
    <source>
        <dbReference type="PROSITE" id="PS51737"/>
    </source>
</evidence>
<name>A0A4P9C5X2_EUBML</name>
<gene>
    <name evidence="8" type="ORF">CPZ25_005785</name>
</gene>
<keyword evidence="2" id="KW-0238">DNA-binding</keyword>
<dbReference type="GO" id="GO:0003677">
    <property type="term" value="F:DNA binding"/>
    <property type="evidence" value="ECO:0007669"/>
    <property type="project" value="UniProtKB-KW"/>
</dbReference>
<dbReference type="PROSITE" id="PS51737">
    <property type="entry name" value="RECOMBINASE_DNA_BIND"/>
    <property type="match status" value="1"/>
</dbReference>
<dbReference type="Proteomes" id="UP000218387">
    <property type="component" value="Chromosome"/>
</dbReference>
<dbReference type="AlphaFoldDB" id="A0A4P9C5X2"/>